<dbReference type="CDD" id="cd05233">
    <property type="entry name" value="SDR_c"/>
    <property type="match status" value="1"/>
</dbReference>
<sequence>MTGQQPPRIHNEIYPFLHPLKFRNSLKGQVVLITGALGTIAGAVAESFATAGASLFLSDIGSSLADPTKQRLLQLGADAVHYWRCDVGNPKDCEELVKQATSTVGEIDILINAAGVVGVRVFHKQDSALFFRDMAINFNGPLVLIRSVLPSFIERRRGCVINVASKAAAMSFPFNISYCTSKAALIKLTSSIQAEVDEVAPSSDIHLYAIHPGAVRSGMSTADGQRDVALKEFPQVTSRFAEWKTRFTGSPHLVGMSCVALATGIAKDALRGRYYDVEQDLEDVIAQAPLLKTDPLLHTLHISLLGSMEREEGAMGREPEKTFEFPGF</sequence>
<dbReference type="VEuPathDB" id="FungiDB:FOIG_15453"/>
<dbReference type="Pfam" id="PF00106">
    <property type="entry name" value="adh_short"/>
    <property type="match status" value="1"/>
</dbReference>
<name>A0A2H3TRY6_FUSOX</name>
<accession>A0A2H3TRY6</accession>
<dbReference type="GO" id="GO:0016616">
    <property type="term" value="F:oxidoreductase activity, acting on the CH-OH group of donors, NAD or NADP as acceptor"/>
    <property type="evidence" value="ECO:0007669"/>
    <property type="project" value="TreeGrafter"/>
</dbReference>
<proteinExistence type="inferred from homology"/>
<evidence type="ECO:0000256" key="3">
    <source>
        <dbReference type="RuleBase" id="RU000363"/>
    </source>
</evidence>
<keyword evidence="2" id="KW-0560">Oxidoreductase</keyword>
<dbReference type="InterPro" id="IPR036291">
    <property type="entry name" value="NAD(P)-bd_dom_sf"/>
</dbReference>
<dbReference type="VEuPathDB" id="FungiDB:FOXG_13065"/>
<dbReference type="PRINTS" id="PR00081">
    <property type="entry name" value="GDHRDH"/>
</dbReference>
<dbReference type="VEuPathDB" id="FungiDB:FOC1_g10001500"/>
<comment type="similarity">
    <text evidence="1 3">Belongs to the short-chain dehydrogenases/reductases (SDR) family.</text>
</comment>
<dbReference type="Gene3D" id="3.40.50.720">
    <property type="entry name" value="NAD(P)-binding Rossmann-like Domain"/>
    <property type="match status" value="1"/>
</dbReference>
<evidence type="ECO:0000313" key="5">
    <source>
        <dbReference type="Proteomes" id="UP000219369"/>
    </source>
</evidence>
<dbReference type="AlphaFoldDB" id="A0A2H3TRY6"/>
<dbReference type="VEuPathDB" id="FungiDB:FOZG_06253"/>
<dbReference type="PANTHER" id="PTHR24322">
    <property type="entry name" value="PKSB"/>
    <property type="match status" value="1"/>
</dbReference>
<organism evidence="4 5">
    <name type="scientific">Fusarium oxysporum</name>
    <name type="common">Fusarium vascular wilt</name>
    <dbReference type="NCBI Taxonomy" id="5507"/>
    <lineage>
        <taxon>Eukaryota</taxon>
        <taxon>Fungi</taxon>
        <taxon>Dikarya</taxon>
        <taxon>Ascomycota</taxon>
        <taxon>Pezizomycotina</taxon>
        <taxon>Sordariomycetes</taxon>
        <taxon>Hypocreomycetidae</taxon>
        <taxon>Hypocreales</taxon>
        <taxon>Nectriaceae</taxon>
        <taxon>Fusarium</taxon>
        <taxon>Fusarium oxysporum species complex</taxon>
    </lineage>
</organism>
<dbReference type="VEuPathDB" id="FungiDB:FOMG_16560"/>
<dbReference type="VEuPathDB" id="FungiDB:HZS61_005509"/>
<evidence type="ECO:0008006" key="6">
    <source>
        <dbReference type="Google" id="ProtNLM"/>
    </source>
</evidence>
<reference evidence="5" key="1">
    <citation type="submission" date="2016-09" db="EMBL/GenBank/DDBJ databases">
        <authorList>
            <person name="Guldener U."/>
        </authorList>
    </citation>
    <scope>NUCLEOTIDE SEQUENCE [LARGE SCALE GENOMIC DNA]</scope>
    <source>
        <strain evidence="5">V64-1</strain>
    </source>
</reference>
<dbReference type="InterPro" id="IPR002347">
    <property type="entry name" value="SDR_fam"/>
</dbReference>
<dbReference type="PRINTS" id="PR00080">
    <property type="entry name" value="SDRFAMILY"/>
</dbReference>
<protein>
    <recommendedName>
        <fullName evidence="6">NAD(P)-binding protein</fullName>
    </recommendedName>
</protein>
<evidence type="ECO:0000256" key="2">
    <source>
        <dbReference type="ARBA" id="ARBA00023002"/>
    </source>
</evidence>
<dbReference type="VEuPathDB" id="FungiDB:FOC4_g10004104"/>
<dbReference type="EMBL" id="FMJY01000010">
    <property type="protein sequence ID" value="SCO91357.1"/>
    <property type="molecule type" value="Genomic_DNA"/>
</dbReference>
<dbReference type="Proteomes" id="UP000219369">
    <property type="component" value="Unassembled WGS sequence"/>
</dbReference>
<dbReference type="PANTHER" id="PTHR24322:SF736">
    <property type="entry name" value="RETINOL DEHYDROGENASE 10"/>
    <property type="match status" value="1"/>
</dbReference>
<evidence type="ECO:0000313" key="4">
    <source>
        <dbReference type="EMBL" id="SCO91357.1"/>
    </source>
</evidence>
<gene>
    <name evidence="4" type="ORF">FRV6_15485</name>
</gene>
<dbReference type="OrthoDB" id="1470350at2759"/>
<dbReference type="SUPFAM" id="SSF51735">
    <property type="entry name" value="NAD(P)-binding Rossmann-fold domains"/>
    <property type="match status" value="1"/>
</dbReference>
<evidence type="ECO:0000256" key="1">
    <source>
        <dbReference type="ARBA" id="ARBA00006484"/>
    </source>
</evidence>